<protein>
    <recommendedName>
        <fullName evidence="6">TECPR1-like DysF domain-containing protein</fullName>
    </recommendedName>
</protein>
<evidence type="ECO:0000256" key="3">
    <source>
        <dbReference type="ARBA" id="ARBA00022989"/>
    </source>
</evidence>
<dbReference type="AlphaFoldDB" id="A0A8H7VEU3"/>
<dbReference type="Proteomes" id="UP000603453">
    <property type="component" value="Unassembled WGS sequence"/>
</dbReference>
<dbReference type="EMBL" id="JAEPRD010000002">
    <property type="protein sequence ID" value="KAG2213863.1"/>
    <property type="molecule type" value="Genomic_DNA"/>
</dbReference>
<keyword evidence="3 5" id="KW-1133">Transmembrane helix</keyword>
<evidence type="ECO:0000256" key="5">
    <source>
        <dbReference type="SAM" id="Phobius"/>
    </source>
</evidence>
<evidence type="ECO:0000313" key="7">
    <source>
        <dbReference type="EMBL" id="KAG2213863.1"/>
    </source>
</evidence>
<evidence type="ECO:0000313" key="8">
    <source>
        <dbReference type="Proteomes" id="UP000603453"/>
    </source>
</evidence>
<evidence type="ECO:0000256" key="2">
    <source>
        <dbReference type="ARBA" id="ARBA00022692"/>
    </source>
</evidence>
<dbReference type="PANTHER" id="PTHR31679">
    <property type="entry name" value="PEROXISOMAL MEMBRANE PROTEIN PEX30-RELATED"/>
    <property type="match status" value="1"/>
</dbReference>
<dbReference type="OrthoDB" id="5586090at2759"/>
<dbReference type="InterPro" id="IPR052646">
    <property type="entry name" value="Peroxisomal_PEX28-32"/>
</dbReference>
<feature type="transmembrane region" description="Helical" evidence="5">
    <location>
        <begin position="163"/>
        <end position="182"/>
    </location>
</feature>
<gene>
    <name evidence="7" type="ORF">INT47_001132</name>
</gene>
<feature type="transmembrane region" description="Helical" evidence="5">
    <location>
        <begin position="137"/>
        <end position="157"/>
    </location>
</feature>
<dbReference type="Pfam" id="PF06398">
    <property type="entry name" value="Pex24p"/>
    <property type="match status" value="1"/>
</dbReference>
<keyword evidence="2 5" id="KW-0812">Transmembrane</keyword>
<dbReference type="PANTHER" id="PTHR31679:SF2">
    <property type="entry name" value="PEROXISOMAL MEMBRANE PROTEIN PEX30-RELATED"/>
    <property type="match status" value="1"/>
</dbReference>
<accession>A0A8H7VEU3</accession>
<dbReference type="GO" id="GO:0012505">
    <property type="term" value="C:endomembrane system"/>
    <property type="evidence" value="ECO:0007669"/>
    <property type="project" value="UniProtKB-SubCell"/>
</dbReference>
<sequence>MSVKSENDAMLNHYPDIVYTLEPTMQHVIRFLRILRWKKDYTHQSILLTLIWTFFWFHTLIVSYTIPIWIALILYHCSVDQQQPKDKESTTNSFEKLTDELKEIQLELSLILPGPESKDRFRQWCCRRSLFVLDQNYYYQLSVFVSLYFAWIGALTALGADKIIWLIGCLILTWNSPLFKVIRYSYHRASSIIKQSKKPATEKKLPTSINTNHYDRFYRFVVIEHQRWWLHSGWTALLLPNERPEWSDEYLSKVPSIALFHLPPPTTRLDKKTLNVTKISWEWVSQDWQMDENRNVDKNGWEYGSWDWTAWSTKSSGLRVLTRRRHWIRNARLIEESVSNDITLPINIVTKRSNTCASSSTSLSSEDSFLCSTPTNCTLLQRSSSTSTSKYSVEPSIFSDHSNMENQLWLRR</sequence>
<proteinExistence type="predicted"/>
<dbReference type="InterPro" id="IPR010482">
    <property type="entry name" value="TECPR1-like_DysF"/>
</dbReference>
<comment type="subcellular location">
    <subcellularLocation>
        <location evidence="1">Endomembrane system</location>
    </subcellularLocation>
</comment>
<feature type="domain" description="TECPR1-like DysF" evidence="6">
    <location>
        <begin position="29"/>
        <end position="329"/>
    </location>
</feature>
<evidence type="ECO:0000256" key="4">
    <source>
        <dbReference type="ARBA" id="ARBA00023136"/>
    </source>
</evidence>
<dbReference type="GO" id="GO:0007031">
    <property type="term" value="P:peroxisome organization"/>
    <property type="evidence" value="ECO:0007669"/>
    <property type="project" value="UniProtKB-ARBA"/>
</dbReference>
<organism evidence="7 8">
    <name type="scientific">Mucor saturninus</name>
    <dbReference type="NCBI Taxonomy" id="64648"/>
    <lineage>
        <taxon>Eukaryota</taxon>
        <taxon>Fungi</taxon>
        <taxon>Fungi incertae sedis</taxon>
        <taxon>Mucoromycota</taxon>
        <taxon>Mucoromycotina</taxon>
        <taxon>Mucoromycetes</taxon>
        <taxon>Mucorales</taxon>
        <taxon>Mucorineae</taxon>
        <taxon>Mucoraceae</taxon>
        <taxon>Mucor</taxon>
    </lineage>
</organism>
<reference evidence="7" key="1">
    <citation type="submission" date="2020-12" db="EMBL/GenBank/DDBJ databases">
        <title>Metabolic potential, ecology and presence of endohyphal bacteria is reflected in genomic diversity of Mucoromycotina.</title>
        <authorList>
            <person name="Muszewska A."/>
            <person name="Okrasinska A."/>
            <person name="Steczkiewicz K."/>
            <person name="Drgas O."/>
            <person name="Orlowska M."/>
            <person name="Perlinska-Lenart U."/>
            <person name="Aleksandrzak-Piekarczyk T."/>
            <person name="Szatraj K."/>
            <person name="Zielenkiewicz U."/>
            <person name="Pilsyk S."/>
            <person name="Malc E."/>
            <person name="Mieczkowski P."/>
            <person name="Kruszewska J.S."/>
            <person name="Biernat P."/>
            <person name="Pawlowska J."/>
        </authorList>
    </citation>
    <scope>NUCLEOTIDE SEQUENCE</scope>
    <source>
        <strain evidence="7">WA0000017839</strain>
    </source>
</reference>
<feature type="transmembrane region" description="Helical" evidence="5">
    <location>
        <begin position="46"/>
        <end position="75"/>
    </location>
</feature>
<keyword evidence="8" id="KW-1185">Reference proteome</keyword>
<name>A0A8H7VEU3_9FUNG</name>
<dbReference type="GO" id="GO:0005778">
    <property type="term" value="C:peroxisomal membrane"/>
    <property type="evidence" value="ECO:0007669"/>
    <property type="project" value="TreeGrafter"/>
</dbReference>
<evidence type="ECO:0000256" key="1">
    <source>
        <dbReference type="ARBA" id="ARBA00004308"/>
    </source>
</evidence>
<keyword evidence="4 5" id="KW-0472">Membrane</keyword>
<comment type="caution">
    <text evidence="7">The sequence shown here is derived from an EMBL/GenBank/DDBJ whole genome shotgun (WGS) entry which is preliminary data.</text>
</comment>
<evidence type="ECO:0000259" key="6">
    <source>
        <dbReference type="Pfam" id="PF06398"/>
    </source>
</evidence>